<dbReference type="AlphaFoldDB" id="A0A0M2V2U6"/>
<name>A0A0M2V2U6_9BACT</name>
<sequence>MKVTEKTLENKHARCYILIILLNFLAVLTVENFILFYPLEEKNVEKWEVH</sequence>
<accession>A0A0M2V2U6</accession>
<feature type="transmembrane region" description="Helical" evidence="1">
    <location>
        <begin position="15"/>
        <end position="37"/>
    </location>
</feature>
<dbReference type="EMBL" id="LAQJ01000031">
    <property type="protein sequence ID" value="KKO21009.1"/>
    <property type="molecule type" value="Genomic_DNA"/>
</dbReference>
<keyword evidence="1" id="KW-0812">Transmembrane</keyword>
<keyword evidence="3" id="KW-1185">Reference proteome</keyword>
<proteinExistence type="predicted"/>
<reference evidence="2 3" key="1">
    <citation type="journal article" date="2013" name="BMC Microbiol.">
        <title>Identification of the type II cytochrome c maturation pathway in anammox bacteria by comparative genomics.</title>
        <authorList>
            <person name="Ferousi C."/>
            <person name="Speth D.R."/>
            <person name="Reimann J."/>
            <person name="Op den Camp H.J."/>
            <person name="Allen J.W."/>
            <person name="Keltjens J.T."/>
            <person name="Jetten M.S."/>
        </authorList>
    </citation>
    <scope>NUCLEOTIDE SEQUENCE [LARGE SCALE GENOMIC DNA]</scope>
    <source>
        <strain evidence="2">RU1</strain>
    </source>
</reference>
<evidence type="ECO:0000313" key="2">
    <source>
        <dbReference type="EMBL" id="KKO21009.1"/>
    </source>
</evidence>
<keyword evidence="1" id="KW-0472">Membrane</keyword>
<comment type="caution">
    <text evidence="2">The sequence shown here is derived from an EMBL/GenBank/DDBJ whole genome shotgun (WGS) entry which is preliminary data.</text>
</comment>
<gene>
    <name evidence="2" type="ORF">BROFUL_00258</name>
</gene>
<evidence type="ECO:0000313" key="3">
    <source>
        <dbReference type="Proteomes" id="UP000034954"/>
    </source>
</evidence>
<keyword evidence="1" id="KW-1133">Transmembrane helix</keyword>
<evidence type="ECO:0000256" key="1">
    <source>
        <dbReference type="SAM" id="Phobius"/>
    </source>
</evidence>
<organism evidence="2 3">
    <name type="scientific">Candidatus Brocadia fulgida</name>
    <dbReference type="NCBI Taxonomy" id="380242"/>
    <lineage>
        <taxon>Bacteria</taxon>
        <taxon>Pseudomonadati</taxon>
        <taxon>Planctomycetota</taxon>
        <taxon>Candidatus Brocadiia</taxon>
        <taxon>Candidatus Brocadiales</taxon>
        <taxon>Candidatus Brocadiaceae</taxon>
        <taxon>Candidatus Brocadia</taxon>
    </lineage>
</organism>
<dbReference type="Proteomes" id="UP000034954">
    <property type="component" value="Unassembled WGS sequence"/>
</dbReference>
<protein>
    <submittedName>
        <fullName evidence="2">Uncharacterized protein</fullName>
    </submittedName>
</protein>